<proteinExistence type="predicted"/>
<organism evidence="2 3">
    <name type="scientific">Lentzea flaviverrucosa</name>
    <dbReference type="NCBI Taxonomy" id="200379"/>
    <lineage>
        <taxon>Bacteria</taxon>
        <taxon>Bacillati</taxon>
        <taxon>Actinomycetota</taxon>
        <taxon>Actinomycetes</taxon>
        <taxon>Pseudonocardiales</taxon>
        <taxon>Pseudonocardiaceae</taxon>
        <taxon>Lentzea</taxon>
    </lineage>
</organism>
<sequence>MRRWAGVRKYAAQARAGVPPDREPLRFTVLSRSDKIIGRDADRFGRASAALGLARPQISRPWTGTSTMRLHPSHARSPNWAGPAPAADGHRRSGSTRCGARVASPLPTRELTSGLGERFSGGRPQTHVARQHTHAAVSRLLAGSLVLEDGRPQAQRVPAVARTLRPLAAHDPEDPLDAERPASPEGSGPFGVLRVIRRRRRCAGPRRGPSTPRGGRRRCGRSGRTRRSGRRSGGAGRGRG</sequence>
<name>A0A1H9WDN7_9PSEU</name>
<feature type="compositionally biased region" description="Basic and acidic residues" evidence="1">
    <location>
        <begin position="168"/>
        <end position="182"/>
    </location>
</feature>
<feature type="compositionally biased region" description="Basic residues" evidence="1">
    <location>
        <begin position="214"/>
        <end position="230"/>
    </location>
</feature>
<keyword evidence="3" id="KW-1185">Reference proteome</keyword>
<evidence type="ECO:0000313" key="3">
    <source>
        <dbReference type="Proteomes" id="UP000199028"/>
    </source>
</evidence>
<dbReference type="AlphaFoldDB" id="A0A1H9WDN7"/>
<dbReference type="Proteomes" id="UP000199028">
    <property type="component" value="Unassembled WGS sequence"/>
</dbReference>
<feature type="compositionally biased region" description="Gly residues" evidence="1">
    <location>
        <begin position="231"/>
        <end position="240"/>
    </location>
</feature>
<dbReference type="EMBL" id="FOFT01000011">
    <property type="protein sequence ID" value="SES31934.1"/>
    <property type="molecule type" value="Genomic_DNA"/>
</dbReference>
<evidence type="ECO:0000313" key="2">
    <source>
        <dbReference type="EMBL" id="SES31934.1"/>
    </source>
</evidence>
<accession>A0A1H9WDN7</accession>
<gene>
    <name evidence="2" type="ORF">SAMN05216195_111264</name>
</gene>
<protein>
    <submittedName>
        <fullName evidence="2">Uncharacterized protein</fullName>
    </submittedName>
</protein>
<feature type="compositionally biased region" description="Basic residues" evidence="1">
    <location>
        <begin position="195"/>
        <end position="204"/>
    </location>
</feature>
<evidence type="ECO:0000256" key="1">
    <source>
        <dbReference type="SAM" id="MobiDB-lite"/>
    </source>
</evidence>
<feature type="region of interest" description="Disordered" evidence="1">
    <location>
        <begin position="165"/>
        <end position="240"/>
    </location>
</feature>
<reference evidence="3" key="1">
    <citation type="submission" date="2016-10" db="EMBL/GenBank/DDBJ databases">
        <authorList>
            <person name="Varghese N."/>
            <person name="Submissions S."/>
        </authorList>
    </citation>
    <scope>NUCLEOTIDE SEQUENCE [LARGE SCALE GENOMIC DNA]</scope>
    <source>
        <strain evidence="3">CGMCC 4.578</strain>
    </source>
</reference>
<feature type="region of interest" description="Disordered" evidence="1">
    <location>
        <begin position="69"/>
        <end position="126"/>
    </location>
</feature>